<keyword evidence="6 9" id="KW-1133">Transmembrane helix</keyword>
<dbReference type="InterPro" id="IPR006043">
    <property type="entry name" value="NCS2"/>
</dbReference>
<feature type="transmembrane region" description="Helical" evidence="9">
    <location>
        <begin position="73"/>
        <end position="95"/>
    </location>
</feature>
<dbReference type="InterPro" id="IPR006042">
    <property type="entry name" value="Xan_ur_permease"/>
</dbReference>
<dbReference type="OrthoDB" id="9805749at2"/>
<evidence type="ECO:0000256" key="8">
    <source>
        <dbReference type="SAM" id="MobiDB-lite"/>
    </source>
</evidence>
<evidence type="ECO:0000256" key="4">
    <source>
        <dbReference type="ARBA" id="ARBA00022475"/>
    </source>
</evidence>
<comment type="caution">
    <text evidence="10">The sequence shown here is derived from an EMBL/GenBank/DDBJ whole genome shotgun (WGS) entry which is preliminary data.</text>
</comment>
<dbReference type="GO" id="GO:0005886">
    <property type="term" value="C:plasma membrane"/>
    <property type="evidence" value="ECO:0007669"/>
    <property type="project" value="UniProtKB-SubCell"/>
</dbReference>
<keyword evidence="4" id="KW-1003">Cell membrane</keyword>
<reference evidence="10 11" key="1">
    <citation type="submission" date="2018-12" db="EMBL/GenBank/DDBJ databases">
        <authorList>
            <person name="Sun L."/>
            <person name="Chen Z."/>
        </authorList>
    </citation>
    <scope>NUCLEOTIDE SEQUENCE [LARGE SCALE GENOMIC DNA]</scope>
    <source>
        <strain evidence="10 11">3-5-3</strain>
    </source>
</reference>
<keyword evidence="11" id="KW-1185">Reference proteome</keyword>
<comment type="subcellular location">
    <subcellularLocation>
        <location evidence="1">Cell membrane</location>
        <topology evidence="1">Multi-pass membrane protein</topology>
    </subcellularLocation>
</comment>
<feature type="transmembrane region" description="Helical" evidence="9">
    <location>
        <begin position="48"/>
        <end position="66"/>
    </location>
</feature>
<evidence type="ECO:0000256" key="9">
    <source>
        <dbReference type="SAM" id="Phobius"/>
    </source>
</evidence>
<evidence type="ECO:0000256" key="5">
    <source>
        <dbReference type="ARBA" id="ARBA00022692"/>
    </source>
</evidence>
<feature type="transmembrane region" description="Helical" evidence="9">
    <location>
        <begin position="320"/>
        <end position="338"/>
    </location>
</feature>
<evidence type="ECO:0000313" key="10">
    <source>
        <dbReference type="EMBL" id="RUT31625.1"/>
    </source>
</evidence>
<feature type="transmembrane region" description="Helical" evidence="9">
    <location>
        <begin position="380"/>
        <end position="400"/>
    </location>
</feature>
<feature type="region of interest" description="Disordered" evidence="8">
    <location>
        <begin position="438"/>
        <end position="458"/>
    </location>
</feature>
<dbReference type="NCBIfam" id="TIGR03173">
    <property type="entry name" value="pbuX"/>
    <property type="match status" value="1"/>
</dbReference>
<dbReference type="GO" id="GO:0042907">
    <property type="term" value="F:xanthine transmembrane transporter activity"/>
    <property type="evidence" value="ECO:0007669"/>
    <property type="project" value="TreeGrafter"/>
</dbReference>
<gene>
    <name evidence="10" type="ORF">EJP77_09530</name>
</gene>
<dbReference type="PANTHER" id="PTHR42810">
    <property type="entry name" value="PURINE PERMEASE C1399.01C-RELATED"/>
    <property type="match status" value="1"/>
</dbReference>
<comment type="similarity">
    <text evidence="2">Belongs to the nucleobase:cation symporter-2 (NCS2) (TC 2.A.40) family.</text>
</comment>
<keyword evidence="5 9" id="KW-0812">Transmembrane</keyword>
<dbReference type="AlphaFoldDB" id="A0A3S1B7I9"/>
<feature type="transmembrane region" description="Helical" evidence="9">
    <location>
        <begin position="130"/>
        <end position="148"/>
    </location>
</feature>
<keyword evidence="3" id="KW-0813">Transport</keyword>
<sequence length="458" mass="47886">MARERIFQKNRHPMQTFSLGIQHVLAMYAGAVIVPLIVGGALGLSQEQLTYLIAIDLLACGVASLLQVWGNKYFGIGLPVMLGCAFQSISPMIAIGTEKGMGVSAIYGAILASGLFVFLFAGVFSKLIRFFPPVVTGSVVTIIGVTLIPTALGDLGGGNPGKNPDFGSPLNLALGFGVLLLVILLNRFAKGFVRSISVLLGLIIGTVVAALVGKVDFTPVLKASWFHAVQPLYFGVPTFHVSAILTMILVAIVSVAESTGVFLALGKIVDKEVTSKDLAKGYRAEGLAIMLGGLFNSFPYTTYSQNVGLVQMSRVKTRDVIVVAGSLLVLIGFVPKIAALTQIIPTSVLGGAMVSLFGLVLSSGIRMLGDQVNLNRYENLLIIACSVGMGLGVTTVPTLFDQLPSWLRILVDNGIVAGSVTAIIMNLLFNGMRGASNASSPASPGEPSGAESQESSIA</sequence>
<feature type="transmembrane region" description="Helical" evidence="9">
    <location>
        <begin position="344"/>
        <end position="368"/>
    </location>
</feature>
<dbReference type="PROSITE" id="PS01116">
    <property type="entry name" value="XANTH_URACIL_PERMASE"/>
    <property type="match status" value="1"/>
</dbReference>
<evidence type="ECO:0000256" key="2">
    <source>
        <dbReference type="ARBA" id="ARBA00008821"/>
    </source>
</evidence>
<feature type="transmembrane region" description="Helical" evidence="9">
    <location>
        <begin position="21"/>
        <end position="42"/>
    </location>
</feature>
<name>A0A3S1B7I9_9BACL</name>
<dbReference type="EMBL" id="RZNX01000003">
    <property type="protein sequence ID" value="RUT31625.1"/>
    <property type="molecule type" value="Genomic_DNA"/>
</dbReference>
<feature type="transmembrane region" description="Helical" evidence="9">
    <location>
        <begin position="406"/>
        <end position="429"/>
    </location>
</feature>
<organism evidence="10 11">
    <name type="scientific">Paenibacillus zeisoli</name>
    <dbReference type="NCBI Taxonomy" id="2496267"/>
    <lineage>
        <taxon>Bacteria</taxon>
        <taxon>Bacillati</taxon>
        <taxon>Bacillota</taxon>
        <taxon>Bacilli</taxon>
        <taxon>Bacillales</taxon>
        <taxon>Paenibacillaceae</taxon>
        <taxon>Paenibacillus</taxon>
    </lineage>
</organism>
<dbReference type="NCBIfam" id="NF037981">
    <property type="entry name" value="NCS2_1"/>
    <property type="match status" value="1"/>
</dbReference>
<evidence type="ECO:0000313" key="11">
    <source>
        <dbReference type="Proteomes" id="UP000272464"/>
    </source>
</evidence>
<protein>
    <submittedName>
        <fullName evidence="10">Purine permease</fullName>
    </submittedName>
</protein>
<dbReference type="NCBIfam" id="TIGR00801">
    <property type="entry name" value="ncs2"/>
    <property type="match status" value="1"/>
</dbReference>
<evidence type="ECO:0000256" key="1">
    <source>
        <dbReference type="ARBA" id="ARBA00004651"/>
    </source>
</evidence>
<feature type="transmembrane region" description="Helical" evidence="9">
    <location>
        <begin position="168"/>
        <end position="185"/>
    </location>
</feature>
<dbReference type="Proteomes" id="UP000272464">
    <property type="component" value="Unassembled WGS sequence"/>
</dbReference>
<dbReference type="RefSeq" id="WP_127199006.1">
    <property type="nucleotide sequence ID" value="NZ_RZNX01000003.1"/>
</dbReference>
<proteinExistence type="inferred from homology"/>
<evidence type="ECO:0000256" key="6">
    <source>
        <dbReference type="ARBA" id="ARBA00022989"/>
    </source>
</evidence>
<dbReference type="InterPro" id="IPR017588">
    <property type="entry name" value="UacT-like"/>
</dbReference>
<feature type="compositionally biased region" description="Low complexity" evidence="8">
    <location>
        <begin position="438"/>
        <end position="452"/>
    </location>
</feature>
<evidence type="ECO:0000256" key="3">
    <source>
        <dbReference type="ARBA" id="ARBA00022448"/>
    </source>
</evidence>
<feature type="transmembrane region" description="Helical" evidence="9">
    <location>
        <begin position="192"/>
        <end position="212"/>
    </location>
</feature>
<dbReference type="Pfam" id="PF00860">
    <property type="entry name" value="Xan_ur_permease"/>
    <property type="match status" value="1"/>
</dbReference>
<feature type="transmembrane region" description="Helical" evidence="9">
    <location>
        <begin position="232"/>
        <end position="256"/>
    </location>
</feature>
<keyword evidence="7 9" id="KW-0472">Membrane</keyword>
<evidence type="ECO:0000256" key="7">
    <source>
        <dbReference type="ARBA" id="ARBA00023136"/>
    </source>
</evidence>
<feature type="transmembrane region" description="Helical" evidence="9">
    <location>
        <begin position="101"/>
        <end position="123"/>
    </location>
</feature>
<accession>A0A3S1B7I9</accession>
<dbReference type="PANTHER" id="PTHR42810:SF4">
    <property type="entry name" value="URIC ACID TRANSPORTER UACT"/>
    <property type="match status" value="1"/>
</dbReference>